<dbReference type="Pfam" id="PF05685">
    <property type="entry name" value="Uma2"/>
    <property type="match status" value="1"/>
</dbReference>
<dbReference type="InterPro" id="IPR008538">
    <property type="entry name" value="Uma2"/>
</dbReference>
<dbReference type="InterPro" id="IPR011335">
    <property type="entry name" value="Restrct_endonuc-II-like"/>
</dbReference>
<dbReference type="CDD" id="cd06260">
    <property type="entry name" value="DUF820-like"/>
    <property type="match status" value="1"/>
</dbReference>
<dbReference type="InterPro" id="IPR012296">
    <property type="entry name" value="Nuclease_put_TT1808"/>
</dbReference>
<organism evidence="2 3">
    <name type="scientific">Streptomonospora mangrovi</name>
    <dbReference type="NCBI Taxonomy" id="2883123"/>
    <lineage>
        <taxon>Bacteria</taxon>
        <taxon>Bacillati</taxon>
        <taxon>Actinomycetota</taxon>
        <taxon>Actinomycetes</taxon>
        <taxon>Streptosporangiales</taxon>
        <taxon>Nocardiopsidaceae</taxon>
        <taxon>Streptomonospora</taxon>
    </lineage>
</organism>
<dbReference type="PANTHER" id="PTHR35400">
    <property type="entry name" value="SLR1083 PROTEIN"/>
    <property type="match status" value="1"/>
</dbReference>
<dbReference type="Proteomes" id="UP001140076">
    <property type="component" value="Unassembled WGS sequence"/>
</dbReference>
<name>A0A9X3SEX5_9ACTN</name>
<evidence type="ECO:0000259" key="1">
    <source>
        <dbReference type="Pfam" id="PF05685"/>
    </source>
</evidence>
<dbReference type="AlphaFoldDB" id="A0A9X3SEX5"/>
<keyword evidence="3" id="KW-1185">Reference proteome</keyword>
<dbReference type="RefSeq" id="WP_270072666.1">
    <property type="nucleotide sequence ID" value="NZ_JAJAQC010000020.1"/>
</dbReference>
<keyword evidence="2" id="KW-0378">Hydrolase</keyword>
<accession>A0A9X3SEX5</accession>
<dbReference type="GO" id="GO:0004519">
    <property type="term" value="F:endonuclease activity"/>
    <property type="evidence" value="ECO:0007669"/>
    <property type="project" value="UniProtKB-KW"/>
</dbReference>
<dbReference type="Gene3D" id="3.90.1570.10">
    <property type="entry name" value="tt1808, chain A"/>
    <property type="match status" value="1"/>
</dbReference>
<dbReference type="EMBL" id="JAJAQC010000020">
    <property type="protein sequence ID" value="MDA0565392.1"/>
    <property type="molecule type" value="Genomic_DNA"/>
</dbReference>
<feature type="domain" description="Putative restriction endonuclease" evidence="1">
    <location>
        <begin position="37"/>
        <end position="203"/>
    </location>
</feature>
<comment type="caution">
    <text evidence="2">The sequence shown here is derived from an EMBL/GenBank/DDBJ whole genome shotgun (WGS) entry which is preliminary data.</text>
</comment>
<sequence>MIPSKKGMPVTMELCERPQTTVPPKTDLLREIVEARLDVPEGFKVEILGGRIYVSAAPVPRHNFITDLMVERLLGKLAGDRRPSNAGYGIARDVEKGDFAIPDLIVASRAAMNRMEPLIPAGEIDLVGEVVSRNNPYKDLEVLPDLYAEWSIPMYLVVDPRKGEIALYSEPRGTASGGYGRLRRLRFGDVVELVPPLEGLRIETSEFPRYEN</sequence>
<dbReference type="SUPFAM" id="SSF52980">
    <property type="entry name" value="Restriction endonuclease-like"/>
    <property type="match status" value="1"/>
</dbReference>
<keyword evidence="2" id="KW-0255">Endonuclease</keyword>
<evidence type="ECO:0000313" key="2">
    <source>
        <dbReference type="EMBL" id="MDA0565392.1"/>
    </source>
</evidence>
<gene>
    <name evidence="2" type="ORF">LG943_13870</name>
</gene>
<dbReference type="PANTHER" id="PTHR35400:SF3">
    <property type="entry name" value="SLL1072 PROTEIN"/>
    <property type="match status" value="1"/>
</dbReference>
<keyword evidence="2" id="KW-0540">Nuclease</keyword>
<protein>
    <submittedName>
        <fullName evidence="2">Uma2 family endonuclease</fullName>
    </submittedName>
</protein>
<reference evidence="2" key="1">
    <citation type="submission" date="2021-10" db="EMBL/GenBank/DDBJ databases">
        <title>Streptomonospora sp. nov., isolated from mangrove soil.</title>
        <authorList>
            <person name="Chen X."/>
            <person name="Ge X."/>
            <person name="Liu W."/>
        </authorList>
    </citation>
    <scope>NUCLEOTIDE SEQUENCE</scope>
    <source>
        <strain evidence="2">S1-112</strain>
    </source>
</reference>
<proteinExistence type="predicted"/>
<evidence type="ECO:0000313" key="3">
    <source>
        <dbReference type="Proteomes" id="UP001140076"/>
    </source>
</evidence>